<feature type="compositionally biased region" description="Pro residues" evidence="1">
    <location>
        <begin position="909"/>
        <end position="920"/>
    </location>
</feature>
<dbReference type="PANTHER" id="PTHR33096:SF1">
    <property type="entry name" value="CXC1-LIKE CYSTEINE CLUSTER ASSOCIATED WITH KDZ TRANSPOSASES DOMAIN-CONTAINING PROTEIN"/>
    <property type="match status" value="1"/>
</dbReference>
<dbReference type="Gene3D" id="3.40.395.10">
    <property type="entry name" value="Adenoviral Proteinase, Chain A"/>
    <property type="match status" value="1"/>
</dbReference>
<feature type="region of interest" description="Disordered" evidence="1">
    <location>
        <begin position="782"/>
        <end position="839"/>
    </location>
</feature>
<dbReference type="PANTHER" id="PTHR33096">
    <property type="entry name" value="CXC2 DOMAIN-CONTAINING PROTEIN"/>
    <property type="match status" value="1"/>
</dbReference>
<dbReference type="InterPro" id="IPR038765">
    <property type="entry name" value="Papain-like_cys_pep_sf"/>
</dbReference>
<evidence type="ECO:0000313" key="3">
    <source>
        <dbReference type="Proteomes" id="UP000054166"/>
    </source>
</evidence>
<dbReference type="Proteomes" id="UP000054166">
    <property type="component" value="Unassembled WGS sequence"/>
</dbReference>
<evidence type="ECO:0000313" key="2">
    <source>
        <dbReference type="EMBL" id="KIM73187.1"/>
    </source>
</evidence>
<gene>
    <name evidence="2" type="ORF">PILCRDRAFT_15434</name>
</gene>
<sequence>MTQTNTGQAQDSFRRAFGSAVQWYDCLKVTVRRSVKNAIQTAHGSISQPVPSARPEFPEIETSSTPDAPSYYKPSSTEAARLLQKRCPACFGGRMKGRSFKDGGCHVATDGNFHHRHLSRAGDSSSFYEPDYFISKAQVDAVGDRIEHARQRPSRVYKAKVSDSAIDDCQDFYEAADALNSTRITVTQGEAPYAALSALSALERTHSRLPKKVENLYASLNVHESLPELIRLSSTLLGLFSWLETSKSTCGNGQSPASLKGRNSTEQWVGNRALLTRKAMPRRTPALMAAMIKFNKYCDSLVTLSYPAANIPLPRHLKTDLTFLQDDQYLMEDVWFENVCAMLKVDRCTEDFRRLGIEADNLCRWFGQALAANELAIRTTVEPLLLQPLLQERALTLRLQCLWLTPLTPKHILPFHAQNTADIALCVSGKPLRPVALDWLPSQILLPSTQTHEEYLGNDTDADEWDNIPYLDPSQAMLADVITEDSPVEQSIDSVWAPSVFIHLDNFSGVQSPSTCIENPLRPRCSSASGDCRAISFDLNDLLRLSTSSRLRDVCINDCASLLQRIFNGPHSRQCAIISIHALTNHRGTSVDNQIWTVTKVSQFWMKTKWLFPMHHSQVPEHWVLCVVDTVSQHIDFFDSLAKESKWLPDIKDVVFLVLRLAKIAAAHGHLIDVMESGWTASPTSVDLLQTNGYDRGVCVLASIAAVLGGFDLHNKLVIQLHLWSAKPAVHPYKPQDSLHGPSPSPKPRPSNTFVFPPPVSLSLSSILSLSVALQPSQNIVMHTPSEGLPSGNHPFPAGPAPHGRFPSSSPSHQSPSRPNGSSLLSAPPFSGTPAQLEPRHPYAEMPMYLPWDRIPPRQHLQPHNRYYSRTSPPYLPAAGLAPTTPPLHAHGYPESRLRTPPGRHLPTPSIPRPPLPPKPVELTSTGISDSESSELLRSTPAGINPSIGNGDLLPSFHDRQSPLQTQGRHATPAISSPGEVPEPPVLSSPEETHEPPTYIHLDEACKSPAASPKPALEKSRKTPSEGHLWNIYLHYFAYRSLCYAQYKVDHQSFQVLLEAYQELEMAGVEMTAGQCKREVKKYEKKLQDMAMEAYRTLDIDTFLMTAGSIFLSDKTDVEPDEAQAAFAAHAFNQKATNSLAFVRDKKLATPHIKTEESFPSGDNTSSSSWLLAAIKQKSFGVTISMSQFPWKLLLVILAKHGLVLSGYHAGSSPRQQQDKGIDDLLSTEQVDLATSLELIGRTYFSLCLLRVPNDLLDDK</sequence>
<feature type="region of interest" description="Disordered" evidence="1">
    <location>
        <begin position="734"/>
        <end position="754"/>
    </location>
</feature>
<proteinExistence type="predicted"/>
<dbReference type="InParanoid" id="A0A0C3B795"/>
<name>A0A0C3B795_PILCF</name>
<dbReference type="STRING" id="765440.A0A0C3B795"/>
<keyword evidence="3" id="KW-1185">Reference proteome</keyword>
<feature type="region of interest" description="Disordered" evidence="1">
    <location>
        <begin position="46"/>
        <end position="74"/>
    </location>
</feature>
<evidence type="ECO:0000256" key="1">
    <source>
        <dbReference type="SAM" id="MobiDB-lite"/>
    </source>
</evidence>
<feature type="region of interest" description="Disordered" evidence="1">
    <location>
        <begin position="863"/>
        <end position="996"/>
    </location>
</feature>
<reference evidence="2 3" key="1">
    <citation type="submission" date="2014-04" db="EMBL/GenBank/DDBJ databases">
        <authorList>
            <consortium name="DOE Joint Genome Institute"/>
            <person name="Kuo A."/>
            <person name="Tarkka M."/>
            <person name="Buscot F."/>
            <person name="Kohler A."/>
            <person name="Nagy L.G."/>
            <person name="Floudas D."/>
            <person name="Copeland A."/>
            <person name="Barry K.W."/>
            <person name="Cichocki N."/>
            <person name="Veneault-Fourrey C."/>
            <person name="LaButti K."/>
            <person name="Lindquist E.A."/>
            <person name="Lipzen A."/>
            <person name="Lundell T."/>
            <person name="Morin E."/>
            <person name="Murat C."/>
            <person name="Sun H."/>
            <person name="Tunlid A."/>
            <person name="Henrissat B."/>
            <person name="Grigoriev I.V."/>
            <person name="Hibbett D.S."/>
            <person name="Martin F."/>
            <person name="Nordberg H.P."/>
            <person name="Cantor M.N."/>
            <person name="Hua S.X."/>
        </authorList>
    </citation>
    <scope>NUCLEOTIDE SEQUENCE [LARGE SCALE GENOMIC DNA]</scope>
    <source>
        <strain evidence="2 3">F 1598</strain>
    </source>
</reference>
<feature type="compositionally biased region" description="Low complexity" evidence="1">
    <location>
        <begin position="807"/>
        <end position="819"/>
    </location>
</feature>
<reference evidence="3" key="2">
    <citation type="submission" date="2015-01" db="EMBL/GenBank/DDBJ databases">
        <title>Evolutionary Origins and Diversification of the Mycorrhizal Mutualists.</title>
        <authorList>
            <consortium name="DOE Joint Genome Institute"/>
            <consortium name="Mycorrhizal Genomics Consortium"/>
            <person name="Kohler A."/>
            <person name="Kuo A."/>
            <person name="Nagy L.G."/>
            <person name="Floudas D."/>
            <person name="Copeland A."/>
            <person name="Barry K.W."/>
            <person name="Cichocki N."/>
            <person name="Veneault-Fourrey C."/>
            <person name="LaButti K."/>
            <person name="Lindquist E.A."/>
            <person name="Lipzen A."/>
            <person name="Lundell T."/>
            <person name="Morin E."/>
            <person name="Murat C."/>
            <person name="Riley R."/>
            <person name="Ohm R."/>
            <person name="Sun H."/>
            <person name="Tunlid A."/>
            <person name="Henrissat B."/>
            <person name="Grigoriev I.V."/>
            <person name="Hibbett D.S."/>
            <person name="Martin F."/>
        </authorList>
    </citation>
    <scope>NUCLEOTIDE SEQUENCE [LARGE SCALE GENOMIC DNA]</scope>
    <source>
        <strain evidence="3">F 1598</strain>
    </source>
</reference>
<feature type="compositionally biased region" description="Polar residues" evidence="1">
    <location>
        <begin position="61"/>
        <end position="74"/>
    </location>
</feature>
<dbReference type="AlphaFoldDB" id="A0A0C3B795"/>
<organism evidence="2 3">
    <name type="scientific">Piloderma croceum (strain F 1598)</name>
    <dbReference type="NCBI Taxonomy" id="765440"/>
    <lineage>
        <taxon>Eukaryota</taxon>
        <taxon>Fungi</taxon>
        <taxon>Dikarya</taxon>
        <taxon>Basidiomycota</taxon>
        <taxon>Agaricomycotina</taxon>
        <taxon>Agaricomycetes</taxon>
        <taxon>Agaricomycetidae</taxon>
        <taxon>Atheliales</taxon>
        <taxon>Atheliaceae</taxon>
        <taxon>Piloderma</taxon>
    </lineage>
</organism>
<accession>A0A0C3B795</accession>
<dbReference type="EMBL" id="KN833090">
    <property type="protein sequence ID" value="KIM73187.1"/>
    <property type="molecule type" value="Genomic_DNA"/>
</dbReference>
<dbReference type="OrthoDB" id="3253684at2759"/>
<feature type="compositionally biased region" description="Polar residues" evidence="1">
    <location>
        <begin position="923"/>
        <end position="937"/>
    </location>
</feature>
<dbReference type="SUPFAM" id="SSF54001">
    <property type="entry name" value="Cysteine proteinases"/>
    <property type="match status" value="1"/>
</dbReference>
<protein>
    <submittedName>
        <fullName evidence="2">Uncharacterized protein</fullName>
    </submittedName>
</protein>
<dbReference type="HOGENOM" id="CLU_264930_0_0_1"/>